<dbReference type="EMBL" id="QRHE01000010">
    <property type="protein sequence ID" value="RHF50837.1"/>
    <property type="molecule type" value="Genomic_DNA"/>
</dbReference>
<reference evidence="1 2" key="1">
    <citation type="submission" date="2018-08" db="EMBL/GenBank/DDBJ databases">
        <title>A genome reference for cultivated species of the human gut microbiota.</title>
        <authorList>
            <person name="Zou Y."/>
            <person name="Xue W."/>
            <person name="Luo G."/>
        </authorList>
    </citation>
    <scope>NUCLEOTIDE SEQUENCE [LARGE SCALE GENOMIC DNA]</scope>
    <source>
        <strain evidence="1 2">AM25-21AC</strain>
    </source>
</reference>
<dbReference type="RefSeq" id="WP_118176501.1">
    <property type="nucleotide sequence ID" value="NZ_JAQEAO010000007.1"/>
</dbReference>
<dbReference type="GO" id="GO:0007059">
    <property type="term" value="P:chromosome segregation"/>
    <property type="evidence" value="ECO:0007669"/>
    <property type="project" value="TreeGrafter"/>
</dbReference>
<dbReference type="PANTHER" id="PTHR33375">
    <property type="entry name" value="CHROMOSOME-PARTITIONING PROTEIN PARB-RELATED"/>
    <property type="match status" value="1"/>
</dbReference>
<evidence type="ECO:0008006" key="3">
    <source>
        <dbReference type="Google" id="ProtNLM"/>
    </source>
</evidence>
<dbReference type="OrthoDB" id="1662300at2"/>
<proteinExistence type="predicted"/>
<accession>A0A414NVB6</accession>
<dbReference type="Gene3D" id="3.90.1530.10">
    <property type="entry name" value="Conserved hypothetical protein from pyrococcus furiosus pfu- 392566-001, ParB domain"/>
    <property type="match status" value="1"/>
</dbReference>
<organism evidence="1 2">
    <name type="scientific">Mitsuokella multacida</name>
    <dbReference type="NCBI Taxonomy" id="52226"/>
    <lineage>
        <taxon>Bacteria</taxon>
        <taxon>Bacillati</taxon>
        <taxon>Bacillota</taxon>
        <taxon>Negativicutes</taxon>
        <taxon>Selenomonadales</taxon>
        <taxon>Selenomonadaceae</taxon>
        <taxon>Mitsuokella</taxon>
    </lineage>
</organism>
<dbReference type="SUPFAM" id="SSF109709">
    <property type="entry name" value="KorB DNA-binding domain-like"/>
    <property type="match status" value="1"/>
</dbReference>
<sequence length="362" mass="41498">MAKRKSFFISTKKTPDFADVGAMSSAPSAASAMSPERIAALKELMAKPAAAVAPQHAEDPDRVDTLLPAHHEQLIDLDKLHPAPDDWNFFGRPQPDQYALIFQSIYKYGLWHPCTVWEQEDGSYMILGGHTRTLVYHELYEVTHDEKYLRIPCKVYQHGQITAPTARRIVILTNIAQRAKEDSAIRIRCYSEMARLEKEESFYGSGVDVNTAVSKLFGVSRSTVFFYRRLEKLIAPLLDAYDKRQITQAVANMLCDLPQELQEYIYEQRYHLLMDPAMRYVMKKVTTKEEIDAIIQGRRKPREKFEYLVATKIAKPSNFDLVPLAVDHKEVNAFKEFLTQALDLADGLSDHTKQVIRKMLQQ</sequence>
<comment type="caution">
    <text evidence="1">The sequence shown here is derived from an EMBL/GenBank/DDBJ whole genome shotgun (WGS) entry which is preliminary data.</text>
</comment>
<gene>
    <name evidence="1" type="ORF">DW674_09350</name>
</gene>
<dbReference type="Proteomes" id="UP000283442">
    <property type="component" value="Unassembled WGS sequence"/>
</dbReference>
<evidence type="ECO:0000313" key="2">
    <source>
        <dbReference type="Proteomes" id="UP000283442"/>
    </source>
</evidence>
<name>A0A414NVB6_9FIRM</name>
<protein>
    <recommendedName>
        <fullName evidence="3">ParB/Sulfiredoxin domain-containing protein</fullName>
    </recommendedName>
</protein>
<dbReference type="SUPFAM" id="SSF110849">
    <property type="entry name" value="ParB/Sulfiredoxin"/>
    <property type="match status" value="1"/>
</dbReference>
<evidence type="ECO:0000313" key="1">
    <source>
        <dbReference type="EMBL" id="RHF50837.1"/>
    </source>
</evidence>
<dbReference type="AlphaFoldDB" id="A0A414NVB6"/>
<dbReference type="GO" id="GO:0005694">
    <property type="term" value="C:chromosome"/>
    <property type="evidence" value="ECO:0007669"/>
    <property type="project" value="TreeGrafter"/>
</dbReference>
<dbReference type="PANTHER" id="PTHR33375:SF1">
    <property type="entry name" value="CHROMOSOME-PARTITIONING PROTEIN PARB-RELATED"/>
    <property type="match status" value="1"/>
</dbReference>
<dbReference type="Gene3D" id="1.10.10.2830">
    <property type="match status" value="1"/>
</dbReference>
<dbReference type="InterPro" id="IPR050336">
    <property type="entry name" value="Chromosome_partition/occlusion"/>
</dbReference>
<dbReference type="InterPro" id="IPR036086">
    <property type="entry name" value="ParB/Sulfiredoxin_sf"/>
</dbReference>